<reference evidence="2 3" key="1">
    <citation type="submission" date="2020-03" db="EMBL/GenBank/DDBJ databases">
        <title>Identification of Halomonas strains.</title>
        <authorList>
            <person name="Xiao Z."/>
            <person name="Dong F."/>
            <person name="Wang Z."/>
            <person name="Zhao J.-Y."/>
        </authorList>
    </citation>
    <scope>NUCLEOTIDE SEQUENCE [LARGE SCALE GENOMIC DNA]</scope>
    <source>
        <strain evidence="2 3">DX6</strain>
    </source>
</reference>
<dbReference type="Proteomes" id="UP001318321">
    <property type="component" value="Unassembled WGS sequence"/>
</dbReference>
<protein>
    <submittedName>
        <fullName evidence="2">ABC transporter permease</fullName>
    </submittedName>
</protein>
<keyword evidence="3" id="KW-1185">Reference proteome</keyword>
<keyword evidence="1" id="KW-0812">Transmembrane</keyword>
<proteinExistence type="predicted"/>
<organism evidence="2 3">
    <name type="scientific">Billgrantia bachuensis</name>
    <dbReference type="NCBI Taxonomy" id="2717286"/>
    <lineage>
        <taxon>Bacteria</taxon>
        <taxon>Pseudomonadati</taxon>
        <taxon>Pseudomonadota</taxon>
        <taxon>Gammaproteobacteria</taxon>
        <taxon>Oceanospirillales</taxon>
        <taxon>Halomonadaceae</taxon>
        <taxon>Billgrantia</taxon>
    </lineage>
</organism>
<name>A0ABX0PS44_9GAMM</name>
<accession>A0ABX0PS44</accession>
<keyword evidence="1" id="KW-0472">Membrane</keyword>
<evidence type="ECO:0000313" key="2">
    <source>
        <dbReference type="EMBL" id="NIC06199.1"/>
    </source>
</evidence>
<dbReference type="EMBL" id="JAAQTO010000031">
    <property type="protein sequence ID" value="NIC06199.1"/>
    <property type="molecule type" value="Genomic_DNA"/>
</dbReference>
<evidence type="ECO:0000256" key="1">
    <source>
        <dbReference type="SAM" id="Phobius"/>
    </source>
</evidence>
<feature type="non-terminal residue" evidence="2">
    <location>
        <position position="45"/>
    </location>
</feature>
<gene>
    <name evidence="2" type="ORF">HBJ55_12240</name>
</gene>
<evidence type="ECO:0000313" key="3">
    <source>
        <dbReference type="Proteomes" id="UP001318321"/>
    </source>
</evidence>
<keyword evidence="1" id="KW-1133">Transmembrane helix</keyword>
<sequence length="45" mass="5130">MFRQLQARFGGPLAMAIITLLGIWLIVMVTLPQLQMIEYSLKPNL</sequence>
<feature type="transmembrane region" description="Helical" evidence="1">
    <location>
        <begin position="12"/>
        <end position="31"/>
    </location>
</feature>
<comment type="caution">
    <text evidence="2">The sequence shown here is derived from an EMBL/GenBank/DDBJ whole genome shotgun (WGS) entry which is preliminary data.</text>
</comment>